<sequence>MRKIWHTTGYPSDKTAFNRHSNELKALISTLENDNIQHYLSNLDPTRDTNYSLWKATKNLKRPKNHISPINDEKGGWARSYKEKATIFAEHLKTVFQPLPENNPEHTMEIKEYLESANQICLPLKSTSPKEIVEEIRNLKDGKVLGYDLIDATLLKNLPHKVFLDVIQAFDKVWHYDLLFKLKKHLPHCLFLILKSYLDKRCYQVKYGDDLSELYELKSGVPQGSILGHILYLIFTADIPTTDYTTTATYADDTALLSAHSNPETASSQLQNHLIEVERWLNHWRIKANESKSVHVTFTLRRETCPPVTLNCKVIPQENNAKYLGMYLDRKLT</sequence>
<dbReference type="AlphaFoldDB" id="A0A8S3WX29"/>
<name>A0A8S3WX29_PARAO</name>
<organism evidence="2 3">
    <name type="scientific">Parnassius apollo</name>
    <name type="common">Apollo butterfly</name>
    <name type="synonym">Papilio apollo</name>
    <dbReference type="NCBI Taxonomy" id="110799"/>
    <lineage>
        <taxon>Eukaryota</taxon>
        <taxon>Metazoa</taxon>
        <taxon>Ecdysozoa</taxon>
        <taxon>Arthropoda</taxon>
        <taxon>Hexapoda</taxon>
        <taxon>Insecta</taxon>
        <taxon>Pterygota</taxon>
        <taxon>Neoptera</taxon>
        <taxon>Endopterygota</taxon>
        <taxon>Lepidoptera</taxon>
        <taxon>Glossata</taxon>
        <taxon>Ditrysia</taxon>
        <taxon>Papilionoidea</taxon>
        <taxon>Papilionidae</taxon>
        <taxon>Parnassiinae</taxon>
        <taxon>Parnassini</taxon>
        <taxon>Parnassius</taxon>
        <taxon>Parnassius</taxon>
    </lineage>
</organism>
<evidence type="ECO:0000259" key="1">
    <source>
        <dbReference type="PROSITE" id="PS50878"/>
    </source>
</evidence>
<proteinExistence type="predicted"/>
<dbReference type="PANTHER" id="PTHR33332">
    <property type="entry name" value="REVERSE TRANSCRIPTASE DOMAIN-CONTAINING PROTEIN"/>
    <property type="match status" value="1"/>
</dbReference>
<dbReference type="Proteomes" id="UP000691718">
    <property type="component" value="Unassembled WGS sequence"/>
</dbReference>
<feature type="domain" description="Reverse transcriptase" evidence="1">
    <location>
        <begin position="1"/>
        <end position="328"/>
    </location>
</feature>
<dbReference type="PROSITE" id="PS50878">
    <property type="entry name" value="RT_POL"/>
    <property type="match status" value="1"/>
</dbReference>
<dbReference type="InterPro" id="IPR000477">
    <property type="entry name" value="RT_dom"/>
</dbReference>
<accession>A0A8S3WX29</accession>
<comment type="caution">
    <text evidence="2">The sequence shown here is derived from an EMBL/GenBank/DDBJ whole genome shotgun (WGS) entry which is preliminary data.</text>
</comment>
<protein>
    <submittedName>
        <fullName evidence="2">(apollo) hypothetical protein</fullName>
    </submittedName>
</protein>
<reference evidence="2" key="1">
    <citation type="submission" date="2021-04" db="EMBL/GenBank/DDBJ databases">
        <authorList>
            <person name="Tunstrom K."/>
        </authorList>
    </citation>
    <scope>NUCLEOTIDE SEQUENCE</scope>
</reference>
<evidence type="ECO:0000313" key="2">
    <source>
        <dbReference type="EMBL" id="CAG4982584.1"/>
    </source>
</evidence>
<evidence type="ECO:0000313" key="3">
    <source>
        <dbReference type="Proteomes" id="UP000691718"/>
    </source>
</evidence>
<dbReference type="Pfam" id="PF00078">
    <property type="entry name" value="RVT_1"/>
    <property type="match status" value="1"/>
</dbReference>
<dbReference type="OrthoDB" id="416454at2759"/>
<dbReference type="EMBL" id="CAJQZP010000746">
    <property type="protein sequence ID" value="CAG4982584.1"/>
    <property type="molecule type" value="Genomic_DNA"/>
</dbReference>
<gene>
    <name evidence="2" type="ORF">PAPOLLO_LOCUS10476</name>
</gene>
<keyword evidence="3" id="KW-1185">Reference proteome</keyword>